<feature type="transmembrane region" description="Helical" evidence="1">
    <location>
        <begin position="270"/>
        <end position="291"/>
    </location>
</feature>
<dbReference type="Proteomes" id="UP000053467">
    <property type="component" value="Unassembled WGS sequence"/>
</dbReference>
<feature type="transmembrane region" description="Helical" evidence="1">
    <location>
        <begin position="135"/>
        <end position="154"/>
    </location>
</feature>
<reference evidence="3" key="1">
    <citation type="journal article" date="2015" name="MBio">
        <title>Genome-Resolved Metagenomic Analysis Reveals Roles for Candidate Phyla and Other Microbial Community Members in Biogeochemical Transformations in Oil Reservoirs.</title>
        <authorList>
            <person name="Hu P."/>
            <person name="Tom L."/>
            <person name="Singh A."/>
            <person name="Thomas B.C."/>
            <person name="Baker B.J."/>
            <person name="Piceno Y.M."/>
            <person name="Andersen G.L."/>
            <person name="Banfield J.F."/>
        </authorList>
    </citation>
    <scope>NUCLEOTIDE SEQUENCE [LARGE SCALE GENOMIC DNA]</scope>
</reference>
<feature type="transmembrane region" description="Helical" evidence="1">
    <location>
        <begin position="112"/>
        <end position="129"/>
    </location>
</feature>
<feature type="transmembrane region" description="Helical" evidence="1">
    <location>
        <begin position="199"/>
        <end position="217"/>
    </location>
</feature>
<evidence type="ECO:0000313" key="2">
    <source>
        <dbReference type="EMBL" id="KUK86419.1"/>
    </source>
</evidence>
<evidence type="ECO:0000256" key="1">
    <source>
        <dbReference type="SAM" id="Phobius"/>
    </source>
</evidence>
<sequence>MKNTIFYSIVGINYTFSFIILKNLIPITGYFIPGMMGFVFTASLIFLLFEKKIILGFKRNFYNSLLFSIPVTILYLTTIFQINLFNTFFVFVSLFVSYRVSDKKIFSKENIFSNLFNFISFAIISLLIFKISSKYFLYFISFFIIQTFTIYLIKRLYRRDLSSPDFIFYPNLIAAIVLTILYFLNKPLKTPEVSHLNQVYLSVYIFVANFLNSFLLIKKEKHKLSKLNKEFVLFLCLTFLLILTFSFFNLLILILLLIPTITSFKVSRKGFGVSETIALVTMVAILISLLLPTIKVLSNKMVVIQDCENLNNNRNSLKDVYVIDNIYIKFIDKKPVAIYSKIKDRYRYFFTQ</sequence>
<feature type="transmembrane region" description="Helical" evidence="1">
    <location>
        <begin position="31"/>
        <end position="49"/>
    </location>
</feature>
<feature type="transmembrane region" description="Helical" evidence="1">
    <location>
        <begin position="84"/>
        <end position="100"/>
    </location>
</feature>
<protein>
    <submittedName>
        <fullName evidence="2">Uncharacterized protein</fullName>
    </submittedName>
</protein>
<feature type="transmembrane region" description="Helical" evidence="1">
    <location>
        <begin position="166"/>
        <end position="184"/>
    </location>
</feature>
<comment type="caution">
    <text evidence="2">The sequence shown here is derived from an EMBL/GenBank/DDBJ whole genome shotgun (WGS) entry which is preliminary data.</text>
</comment>
<dbReference type="EMBL" id="LGGX01000019">
    <property type="protein sequence ID" value="KUK86419.1"/>
    <property type="molecule type" value="Genomic_DNA"/>
</dbReference>
<keyword evidence="1" id="KW-0812">Transmembrane</keyword>
<gene>
    <name evidence="2" type="ORF">XE03_1494</name>
</gene>
<evidence type="ECO:0000313" key="3">
    <source>
        <dbReference type="Proteomes" id="UP000053467"/>
    </source>
</evidence>
<feature type="transmembrane region" description="Helical" evidence="1">
    <location>
        <begin position="61"/>
        <end position="78"/>
    </location>
</feature>
<proteinExistence type="predicted"/>
<keyword evidence="1" id="KW-0472">Membrane</keyword>
<organism evidence="2 3">
    <name type="scientific">candidate division TA06 bacterium 34_109</name>
    <dbReference type="NCBI Taxonomy" id="1635277"/>
    <lineage>
        <taxon>Bacteria</taxon>
        <taxon>Bacteria division TA06</taxon>
    </lineage>
</organism>
<feature type="transmembrane region" description="Helical" evidence="1">
    <location>
        <begin position="5"/>
        <end position="25"/>
    </location>
</feature>
<accession>A0A101I0W2</accession>
<dbReference type="AlphaFoldDB" id="A0A101I0W2"/>
<keyword evidence="1" id="KW-1133">Transmembrane helix</keyword>
<feature type="transmembrane region" description="Helical" evidence="1">
    <location>
        <begin position="231"/>
        <end position="258"/>
    </location>
</feature>
<name>A0A101I0W2_UNCT6</name>